<dbReference type="PROSITE" id="PS51782">
    <property type="entry name" value="LYSM"/>
    <property type="match status" value="1"/>
</dbReference>
<dbReference type="InterPro" id="IPR036779">
    <property type="entry name" value="LysM_dom_sf"/>
</dbReference>
<dbReference type="Pfam" id="PF01476">
    <property type="entry name" value="LysM"/>
    <property type="match status" value="1"/>
</dbReference>
<dbReference type="Gene3D" id="3.10.350.10">
    <property type="entry name" value="LysM domain"/>
    <property type="match status" value="1"/>
</dbReference>
<dbReference type="eggNOG" id="ENOG502S7MZ">
    <property type="taxonomic scope" value="Eukaryota"/>
</dbReference>
<feature type="region of interest" description="Disordered" evidence="1">
    <location>
        <begin position="147"/>
        <end position="185"/>
    </location>
</feature>
<dbReference type="SMART" id="SM00257">
    <property type="entry name" value="LysM"/>
    <property type="match status" value="1"/>
</dbReference>
<proteinExistence type="predicted"/>
<protein>
    <submittedName>
        <fullName evidence="3">Uncharacterized protein, isoform A</fullName>
    </submittedName>
</protein>
<sequence>MDYIVKAYKDWKLHSQFQEIVPDMDDTEFMFNEKQSIRDSSRTLKKYGSTCCNNLRNNEILIRHTVEKTDTLQGISLKYGATTEQIRRANRLFASDSLFLRQFLLVPVEKTSPYYLQANGADQLADVLASPPTTPDANVQRETLNNANNLSYNSGSGGSSNSCNTNISSSSSSTRSGQLHGTPRPYSIAGELLVQASDEDPALMHNHSACSSKQSKSLDSVAAMTPEEENRKCMNDFLNKIDNTISESRKYVERSKDLVNSQSDAEICISPTTDVFSQRRNQQLNNSYKNNNNNNNRPPHHQRHSSTGSGNSDTAQLLNTTQTRRVQNSLKRLEKQQDDFFEL</sequence>
<dbReference type="CDD" id="cd00118">
    <property type="entry name" value="LysM"/>
    <property type="match status" value="1"/>
</dbReference>
<organism evidence="3 4">
    <name type="scientific">Drosophila virilis</name>
    <name type="common">Fruit fly</name>
    <dbReference type="NCBI Taxonomy" id="7244"/>
    <lineage>
        <taxon>Eukaryota</taxon>
        <taxon>Metazoa</taxon>
        <taxon>Ecdysozoa</taxon>
        <taxon>Arthropoda</taxon>
        <taxon>Hexapoda</taxon>
        <taxon>Insecta</taxon>
        <taxon>Pterygota</taxon>
        <taxon>Neoptera</taxon>
        <taxon>Endopterygota</taxon>
        <taxon>Diptera</taxon>
        <taxon>Brachycera</taxon>
        <taxon>Muscomorpha</taxon>
        <taxon>Ephydroidea</taxon>
        <taxon>Drosophilidae</taxon>
        <taxon>Drosophila</taxon>
    </lineage>
</organism>
<dbReference type="PhylomeDB" id="B4MBD0"/>
<feature type="region of interest" description="Disordered" evidence="1">
    <location>
        <begin position="285"/>
        <end position="315"/>
    </location>
</feature>
<evidence type="ECO:0000313" key="3">
    <source>
        <dbReference type="EMBL" id="EDW58401.1"/>
    </source>
</evidence>
<dbReference type="OMA" id="ADIFPQR"/>
<evidence type="ECO:0000259" key="2">
    <source>
        <dbReference type="PROSITE" id="PS51782"/>
    </source>
</evidence>
<dbReference type="InterPro" id="IPR045030">
    <property type="entry name" value="LYSM1-4"/>
</dbReference>
<keyword evidence="4" id="KW-1185">Reference proteome</keyword>
<feature type="domain" description="LysM" evidence="2">
    <location>
        <begin position="62"/>
        <end position="106"/>
    </location>
</feature>
<dbReference type="InterPro" id="IPR018392">
    <property type="entry name" value="LysM"/>
</dbReference>
<name>B4MBD0_DROVI</name>
<dbReference type="SMR" id="B4MBD0"/>
<feature type="compositionally biased region" description="Low complexity" evidence="1">
    <location>
        <begin position="285"/>
        <end position="296"/>
    </location>
</feature>
<dbReference type="AlphaFoldDB" id="B4MBD0"/>
<reference evidence="3 4" key="1">
    <citation type="journal article" date="2007" name="Nature">
        <title>Evolution of genes and genomes on the Drosophila phylogeny.</title>
        <authorList>
            <consortium name="Drosophila 12 Genomes Consortium"/>
            <person name="Clark A.G."/>
            <person name="Eisen M.B."/>
            <person name="Smith D.R."/>
            <person name="Bergman C.M."/>
            <person name="Oliver B."/>
            <person name="Markow T.A."/>
            <person name="Kaufman T.C."/>
            <person name="Kellis M."/>
            <person name="Gelbart W."/>
            <person name="Iyer V.N."/>
            <person name="Pollard D.A."/>
            <person name="Sackton T.B."/>
            <person name="Larracuente A.M."/>
            <person name="Singh N.D."/>
            <person name="Abad J.P."/>
            <person name="Abt D.N."/>
            <person name="Adryan B."/>
            <person name="Aguade M."/>
            <person name="Akashi H."/>
            <person name="Anderson W.W."/>
            <person name="Aquadro C.F."/>
            <person name="Ardell D.H."/>
            <person name="Arguello R."/>
            <person name="Artieri C.G."/>
            <person name="Barbash D.A."/>
            <person name="Barker D."/>
            <person name="Barsanti P."/>
            <person name="Batterham P."/>
            <person name="Batzoglou S."/>
            <person name="Begun D."/>
            <person name="Bhutkar A."/>
            <person name="Blanco E."/>
            <person name="Bosak S.A."/>
            <person name="Bradley R.K."/>
            <person name="Brand A.D."/>
            <person name="Brent M.R."/>
            <person name="Brooks A.N."/>
            <person name="Brown R.H."/>
            <person name="Butlin R.K."/>
            <person name="Caggese C."/>
            <person name="Calvi B.R."/>
            <person name="Bernardo de Carvalho A."/>
            <person name="Caspi A."/>
            <person name="Castrezana S."/>
            <person name="Celniker S.E."/>
            <person name="Chang J.L."/>
            <person name="Chapple C."/>
            <person name="Chatterji S."/>
            <person name="Chinwalla A."/>
            <person name="Civetta A."/>
            <person name="Clifton S.W."/>
            <person name="Comeron J.M."/>
            <person name="Costello J.C."/>
            <person name="Coyne J.A."/>
            <person name="Daub J."/>
            <person name="David R.G."/>
            <person name="Delcher A.L."/>
            <person name="Delehaunty K."/>
            <person name="Do C.B."/>
            <person name="Ebling H."/>
            <person name="Edwards K."/>
            <person name="Eickbush T."/>
            <person name="Evans J.D."/>
            <person name="Filipski A."/>
            <person name="Findeiss S."/>
            <person name="Freyhult E."/>
            <person name="Fulton L."/>
            <person name="Fulton R."/>
            <person name="Garcia A.C."/>
            <person name="Gardiner A."/>
            <person name="Garfield D.A."/>
            <person name="Garvin B.E."/>
            <person name="Gibson G."/>
            <person name="Gilbert D."/>
            <person name="Gnerre S."/>
            <person name="Godfrey J."/>
            <person name="Good R."/>
            <person name="Gotea V."/>
            <person name="Gravely B."/>
            <person name="Greenberg A.J."/>
            <person name="Griffiths-Jones S."/>
            <person name="Gross S."/>
            <person name="Guigo R."/>
            <person name="Gustafson E.A."/>
            <person name="Haerty W."/>
            <person name="Hahn M.W."/>
            <person name="Halligan D.L."/>
            <person name="Halpern A.L."/>
            <person name="Halter G.M."/>
            <person name="Han M.V."/>
            <person name="Heger A."/>
            <person name="Hillier L."/>
            <person name="Hinrichs A.S."/>
            <person name="Holmes I."/>
            <person name="Hoskins R.A."/>
            <person name="Hubisz M.J."/>
            <person name="Hultmark D."/>
            <person name="Huntley M.A."/>
            <person name="Jaffe D.B."/>
            <person name="Jagadeeshan S."/>
            <person name="Jeck W.R."/>
            <person name="Johnson J."/>
            <person name="Jones C.D."/>
            <person name="Jordan W.C."/>
            <person name="Karpen G.H."/>
            <person name="Kataoka E."/>
            <person name="Keightley P.D."/>
            <person name="Kheradpour P."/>
            <person name="Kirkness E.F."/>
            <person name="Koerich L.B."/>
            <person name="Kristiansen K."/>
            <person name="Kudrna D."/>
            <person name="Kulathinal R.J."/>
            <person name="Kumar S."/>
            <person name="Kwok R."/>
            <person name="Lander E."/>
            <person name="Langley C.H."/>
            <person name="Lapoint R."/>
            <person name="Lazzaro B.P."/>
            <person name="Lee S.J."/>
            <person name="Levesque L."/>
            <person name="Li R."/>
            <person name="Lin C.F."/>
            <person name="Lin M.F."/>
            <person name="Lindblad-Toh K."/>
            <person name="Llopart A."/>
            <person name="Long M."/>
            <person name="Low L."/>
            <person name="Lozovsky E."/>
            <person name="Lu J."/>
            <person name="Luo M."/>
            <person name="Machado C.A."/>
            <person name="Makalowski W."/>
            <person name="Marzo M."/>
            <person name="Matsuda M."/>
            <person name="Matzkin L."/>
            <person name="McAllister B."/>
            <person name="McBride C.S."/>
            <person name="McKernan B."/>
            <person name="McKernan K."/>
            <person name="Mendez-Lago M."/>
            <person name="Minx P."/>
            <person name="Mollenhauer M.U."/>
            <person name="Montooth K."/>
            <person name="Mount S.M."/>
            <person name="Mu X."/>
            <person name="Myers E."/>
            <person name="Negre B."/>
            <person name="Newfeld S."/>
            <person name="Nielsen R."/>
            <person name="Noor M.A."/>
            <person name="O'Grady P."/>
            <person name="Pachter L."/>
            <person name="Papaceit M."/>
            <person name="Parisi M.J."/>
            <person name="Parisi M."/>
            <person name="Parts L."/>
            <person name="Pedersen J.S."/>
            <person name="Pesole G."/>
            <person name="Phillippy A.M."/>
            <person name="Ponting C.P."/>
            <person name="Pop M."/>
            <person name="Porcelli D."/>
            <person name="Powell J.R."/>
            <person name="Prohaska S."/>
            <person name="Pruitt K."/>
            <person name="Puig M."/>
            <person name="Quesneville H."/>
            <person name="Ram K.R."/>
            <person name="Rand D."/>
            <person name="Rasmussen M.D."/>
            <person name="Reed L.K."/>
            <person name="Reenan R."/>
            <person name="Reily A."/>
            <person name="Remington K.A."/>
            <person name="Rieger T.T."/>
            <person name="Ritchie M.G."/>
            <person name="Robin C."/>
            <person name="Rogers Y.H."/>
            <person name="Rohde C."/>
            <person name="Rozas J."/>
            <person name="Rubenfield M.J."/>
            <person name="Ruiz A."/>
            <person name="Russo S."/>
            <person name="Salzberg S.L."/>
            <person name="Sanchez-Gracia A."/>
            <person name="Saranga D.J."/>
            <person name="Sato H."/>
            <person name="Schaeffer S.W."/>
            <person name="Schatz M.C."/>
            <person name="Schlenke T."/>
            <person name="Schwartz R."/>
            <person name="Segarra C."/>
            <person name="Singh R.S."/>
            <person name="Sirot L."/>
            <person name="Sirota M."/>
            <person name="Sisneros N.B."/>
            <person name="Smith C.D."/>
            <person name="Smith T.F."/>
            <person name="Spieth J."/>
            <person name="Stage D.E."/>
            <person name="Stark A."/>
            <person name="Stephan W."/>
            <person name="Strausberg R.L."/>
            <person name="Strempel S."/>
            <person name="Sturgill D."/>
            <person name="Sutton G."/>
            <person name="Sutton G.G."/>
            <person name="Tao W."/>
            <person name="Teichmann S."/>
            <person name="Tobari Y.N."/>
            <person name="Tomimura Y."/>
            <person name="Tsolas J.M."/>
            <person name="Valente V.L."/>
            <person name="Venter E."/>
            <person name="Venter J.C."/>
            <person name="Vicario S."/>
            <person name="Vieira F.G."/>
            <person name="Vilella A.J."/>
            <person name="Villasante A."/>
            <person name="Walenz B."/>
            <person name="Wang J."/>
            <person name="Wasserman M."/>
            <person name="Watts T."/>
            <person name="Wilson D."/>
            <person name="Wilson R.K."/>
            <person name="Wing R.A."/>
            <person name="Wolfner M.F."/>
            <person name="Wong A."/>
            <person name="Wong G.K."/>
            <person name="Wu C.I."/>
            <person name="Wu G."/>
            <person name="Yamamoto D."/>
            <person name="Yang H.P."/>
            <person name="Yang S.P."/>
            <person name="Yorke J.A."/>
            <person name="Yoshida K."/>
            <person name="Zdobnov E."/>
            <person name="Zhang P."/>
            <person name="Zhang Y."/>
            <person name="Zimin A.V."/>
            <person name="Baldwin J."/>
            <person name="Abdouelleil A."/>
            <person name="Abdulkadir J."/>
            <person name="Abebe A."/>
            <person name="Abera B."/>
            <person name="Abreu J."/>
            <person name="Acer S.C."/>
            <person name="Aftuck L."/>
            <person name="Alexander A."/>
            <person name="An P."/>
            <person name="Anderson E."/>
            <person name="Anderson S."/>
            <person name="Arachi H."/>
            <person name="Azer M."/>
            <person name="Bachantsang P."/>
            <person name="Barry A."/>
            <person name="Bayul T."/>
            <person name="Berlin A."/>
            <person name="Bessette D."/>
            <person name="Bloom T."/>
            <person name="Blye J."/>
            <person name="Boguslavskiy L."/>
            <person name="Bonnet C."/>
            <person name="Boukhgalter B."/>
            <person name="Bourzgui I."/>
            <person name="Brown A."/>
            <person name="Cahill P."/>
            <person name="Channer S."/>
            <person name="Cheshatsang Y."/>
            <person name="Chuda L."/>
            <person name="Citroen M."/>
            <person name="Collymore A."/>
            <person name="Cooke P."/>
            <person name="Costello M."/>
            <person name="D'Aco K."/>
            <person name="Daza R."/>
            <person name="De Haan G."/>
            <person name="DeGray S."/>
            <person name="DeMaso C."/>
            <person name="Dhargay N."/>
            <person name="Dooley K."/>
            <person name="Dooley E."/>
            <person name="Doricent M."/>
            <person name="Dorje P."/>
            <person name="Dorjee K."/>
            <person name="Dupes A."/>
            <person name="Elong R."/>
            <person name="Falk J."/>
            <person name="Farina A."/>
            <person name="Faro S."/>
            <person name="Ferguson D."/>
            <person name="Fisher S."/>
            <person name="Foley C.D."/>
            <person name="Franke A."/>
            <person name="Friedrich D."/>
            <person name="Gadbois L."/>
            <person name="Gearin G."/>
            <person name="Gearin C.R."/>
            <person name="Giannoukos G."/>
            <person name="Goode T."/>
            <person name="Graham J."/>
            <person name="Grandbois E."/>
            <person name="Grewal S."/>
            <person name="Gyaltsen K."/>
            <person name="Hafez N."/>
            <person name="Hagos B."/>
            <person name="Hall J."/>
            <person name="Henson C."/>
            <person name="Hollinger A."/>
            <person name="Honan T."/>
            <person name="Huard M.D."/>
            <person name="Hughes L."/>
            <person name="Hurhula B."/>
            <person name="Husby M.E."/>
            <person name="Kamat A."/>
            <person name="Kanga B."/>
            <person name="Kashin S."/>
            <person name="Khazanovich D."/>
            <person name="Kisner P."/>
            <person name="Lance K."/>
            <person name="Lara M."/>
            <person name="Lee W."/>
            <person name="Lennon N."/>
            <person name="Letendre F."/>
            <person name="LeVine R."/>
            <person name="Lipovsky A."/>
            <person name="Liu X."/>
            <person name="Liu J."/>
            <person name="Liu S."/>
            <person name="Lokyitsang T."/>
            <person name="Lokyitsang Y."/>
            <person name="Lubonja R."/>
            <person name="Lui A."/>
            <person name="MacDonald P."/>
            <person name="Magnisalis V."/>
            <person name="Maru K."/>
            <person name="Matthews C."/>
            <person name="McCusker W."/>
            <person name="McDonough S."/>
            <person name="Mehta T."/>
            <person name="Meldrim J."/>
            <person name="Meneus L."/>
            <person name="Mihai O."/>
            <person name="Mihalev A."/>
            <person name="Mihova T."/>
            <person name="Mittelman R."/>
            <person name="Mlenga V."/>
            <person name="Montmayeur A."/>
            <person name="Mulrain L."/>
            <person name="Navidi A."/>
            <person name="Naylor J."/>
            <person name="Negash T."/>
            <person name="Nguyen T."/>
            <person name="Nguyen N."/>
            <person name="Nicol R."/>
            <person name="Norbu C."/>
            <person name="Norbu N."/>
            <person name="Novod N."/>
            <person name="O'Neill B."/>
            <person name="Osman S."/>
            <person name="Markiewicz E."/>
            <person name="Oyono O.L."/>
            <person name="Patti C."/>
            <person name="Phunkhang P."/>
            <person name="Pierre F."/>
            <person name="Priest M."/>
            <person name="Raghuraman S."/>
            <person name="Rege F."/>
            <person name="Reyes R."/>
            <person name="Rise C."/>
            <person name="Rogov P."/>
            <person name="Ross K."/>
            <person name="Ryan E."/>
            <person name="Settipalli S."/>
            <person name="Shea T."/>
            <person name="Sherpa N."/>
            <person name="Shi L."/>
            <person name="Shih D."/>
            <person name="Sparrow T."/>
            <person name="Spaulding J."/>
            <person name="Stalker J."/>
            <person name="Stange-Thomann N."/>
            <person name="Stavropoulos S."/>
            <person name="Stone C."/>
            <person name="Strader C."/>
            <person name="Tesfaye S."/>
            <person name="Thomson T."/>
            <person name="Thoulutsang Y."/>
            <person name="Thoulutsang D."/>
            <person name="Topham K."/>
            <person name="Topping I."/>
            <person name="Tsamla T."/>
            <person name="Vassiliev H."/>
            <person name="Vo A."/>
            <person name="Wangchuk T."/>
            <person name="Wangdi T."/>
            <person name="Weiand M."/>
            <person name="Wilkinson J."/>
            <person name="Wilson A."/>
            <person name="Yadav S."/>
            <person name="Young G."/>
            <person name="Yu Q."/>
            <person name="Zembek L."/>
            <person name="Zhong D."/>
            <person name="Zimmer A."/>
            <person name="Zwirko Z."/>
            <person name="Jaffe D.B."/>
            <person name="Alvarez P."/>
            <person name="Brockman W."/>
            <person name="Butler J."/>
            <person name="Chin C."/>
            <person name="Gnerre S."/>
            <person name="Grabherr M."/>
            <person name="Kleber M."/>
            <person name="Mauceli E."/>
            <person name="MacCallum I."/>
        </authorList>
    </citation>
    <scope>NUCLEOTIDE SEQUENCE [LARGE SCALE GENOMIC DNA]</scope>
    <source>
        <strain evidence="4">Tucson 15010-1051.87</strain>
    </source>
</reference>
<dbReference type="InParanoid" id="B4MBD0"/>
<dbReference type="PANTHER" id="PTHR20932">
    <property type="entry name" value="LYSM AND PUTATIVE PEPTIDOGLYCAN-BINDING DOMAIN-CONTAINING PROTEIN"/>
    <property type="match status" value="1"/>
</dbReference>
<evidence type="ECO:0000313" key="4">
    <source>
        <dbReference type="Proteomes" id="UP000008792"/>
    </source>
</evidence>
<dbReference type="FunCoup" id="B4MBD0">
    <property type="interactions" value="3"/>
</dbReference>
<dbReference type="Proteomes" id="UP000008792">
    <property type="component" value="Unassembled WGS sequence"/>
</dbReference>
<dbReference type="SUPFAM" id="SSF54106">
    <property type="entry name" value="LysM domain"/>
    <property type="match status" value="1"/>
</dbReference>
<evidence type="ECO:0000256" key="1">
    <source>
        <dbReference type="SAM" id="MobiDB-lite"/>
    </source>
</evidence>
<feature type="compositionally biased region" description="Low complexity" evidence="1">
    <location>
        <begin position="147"/>
        <end position="177"/>
    </location>
</feature>
<dbReference type="KEGG" id="dvi:6634985"/>
<dbReference type="OrthoDB" id="2107166at2759"/>
<dbReference type="EMBL" id="CH940656">
    <property type="protein sequence ID" value="EDW58401.1"/>
    <property type="molecule type" value="Genomic_DNA"/>
</dbReference>
<dbReference type="PANTHER" id="PTHR20932:SF8">
    <property type="entry name" value="LD22649P"/>
    <property type="match status" value="1"/>
</dbReference>
<dbReference type="STRING" id="7244.B4MBD0"/>
<accession>B4MBD0</accession>
<feature type="compositionally biased region" description="Polar residues" evidence="1">
    <location>
        <begin position="305"/>
        <end position="315"/>
    </location>
</feature>
<dbReference type="HOGENOM" id="CLU_079453_2_0_1"/>
<gene>
    <name evidence="3" type="primary">Dvir\GJ14410</name>
    <name evidence="3" type="ORF">Dvir_GJ14410</name>
</gene>